<accession>A0A316U1J2</accession>
<gene>
    <name evidence="5" type="ORF">BCV69DRAFT_284315</name>
</gene>
<dbReference type="EMBL" id="KZ819332">
    <property type="protein sequence ID" value="PWN19157.1"/>
    <property type="molecule type" value="Genomic_DNA"/>
</dbReference>
<dbReference type="PANTHER" id="PTHR43618:SF4">
    <property type="entry name" value="SHORT CHAIN DEHYDROGENASE_REDUCTASE FAMILY (AFU_ORTHOLOGUE AFUA_7G04540)"/>
    <property type="match status" value="1"/>
</dbReference>
<dbReference type="InterPro" id="IPR036291">
    <property type="entry name" value="NAD(P)-bd_dom_sf"/>
</dbReference>
<dbReference type="SUPFAM" id="SSF51735">
    <property type="entry name" value="NAD(P)-binding Rossmann-fold domains"/>
    <property type="match status" value="1"/>
</dbReference>
<dbReference type="OrthoDB" id="3819888at2759"/>
<comment type="similarity">
    <text evidence="1">Belongs to the short-chain dehydrogenases/reductases (SDR) family.</text>
</comment>
<dbReference type="InterPro" id="IPR020904">
    <property type="entry name" value="Sc_DH/Rdtase_CS"/>
</dbReference>
<keyword evidence="2" id="KW-0521">NADP</keyword>
<dbReference type="Gene3D" id="3.40.50.720">
    <property type="entry name" value="NAD(P)-binding Rossmann-like Domain"/>
    <property type="match status" value="1"/>
</dbReference>
<dbReference type="GO" id="GO:0016491">
    <property type="term" value="F:oxidoreductase activity"/>
    <property type="evidence" value="ECO:0007669"/>
    <property type="project" value="UniProtKB-KW"/>
</dbReference>
<feature type="region of interest" description="Disordered" evidence="4">
    <location>
        <begin position="243"/>
        <end position="262"/>
    </location>
</feature>
<dbReference type="Pfam" id="PF00106">
    <property type="entry name" value="adh_short"/>
    <property type="match status" value="1"/>
</dbReference>
<dbReference type="AlphaFoldDB" id="A0A316U1J2"/>
<keyword evidence="3" id="KW-0560">Oxidoreductase</keyword>
<dbReference type="RefSeq" id="XP_025346317.1">
    <property type="nucleotide sequence ID" value="XM_025492998.1"/>
</dbReference>
<evidence type="ECO:0000256" key="4">
    <source>
        <dbReference type="SAM" id="MobiDB-lite"/>
    </source>
</evidence>
<dbReference type="PROSITE" id="PS00061">
    <property type="entry name" value="ADH_SHORT"/>
    <property type="match status" value="1"/>
</dbReference>
<dbReference type="GeneID" id="37014732"/>
<keyword evidence="6" id="KW-1185">Reference proteome</keyword>
<dbReference type="Proteomes" id="UP000245942">
    <property type="component" value="Unassembled WGS sequence"/>
</dbReference>
<name>A0A316U1J2_9BASI</name>
<dbReference type="Pfam" id="PF13561">
    <property type="entry name" value="adh_short_C2"/>
    <property type="match status" value="1"/>
</dbReference>
<protein>
    <submittedName>
        <fullName evidence="5">NAD(P)-binding protein</fullName>
    </submittedName>
</protein>
<dbReference type="STRING" id="1684307.A0A316U1J2"/>
<reference evidence="5 6" key="1">
    <citation type="journal article" date="2018" name="Mol. Biol. Evol.">
        <title>Broad Genomic Sampling Reveals a Smut Pathogenic Ancestry of the Fungal Clade Ustilaginomycotina.</title>
        <authorList>
            <person name="Kijpornyongpan T."/>
            <person name="Mondo S.J."/>
            <person name="Barry K."/>
            <person name="Sandor L."/>
            <person name="Lee J."/>
            <person name="Lipzen A."/>
            <person name="Pangilinan J."/>
            <person name="LaButti K."/>
            <person name="Hainaut M."/>
            <person name="Henrissat B."/>
            <person name="Grigoriev I.V."/>
            <person name="Spatafora J.W."/>
            <person name="Aime M.C."/>
        </authorList>
    </citation>
    <scope>NUCLEOTIDE SEQUENCE [LARGE SCALE GENOMIC DNA]</scope>
    <source>
        <strain evidence="5 6">MCA 4718</strain>
    </source>
</reference>
<sequence length="310" mass="33869">MSFNYDHYKPQSLFSLEGRTAIVTGGGTGIGLAQAQGLAAAGAKVYLLSRRGELLEEVVKKYNFAGVLEGDVTSKDSIEDAVRQYSEKEQWLDILVSNAGGPGPTHFGADTSSPDGETDPAKKHEPVDAQTYKDRILKDNSFENWDDIFRLNSHSLLFLSVAFLPLLAKGSERGQQQQRKYTSTIIATTSISAFVKQSQMHFAYNASKASAAHLVELISYELTYSTKAKVRVNSVAPGVFPSQMTTDFSRDPKTSKSRDALEEKLPTMAIPAGRHGEDEEMAGVLQFLAANEYMHGQIVALDGGFMMSEP</sequence>
<organism evidence="5 6">
    <name type="scientific">Pseudomicrostroma glucosiphilum</name>
    <dbReference type="NCBI Taxonomy" id="1684307"/>
    <lineage>
        <taxon>Eukaryota</taxon>
        <taxon>Fungi</taxon>
        <taxon>Dikarya</taxon>
        <taxon>Basidiomycota</taxon>
        <taxon>Ustilaginomycotina</taxon>
        <taxon>Exobasidiomycetes</taxon>
        <taxon>Microstromatales</taxon>
        <taxon>Microstromatales incertae sedis</taxon>
        <taxon>Pseudomicrostroma</taxon>
    </lineage>
</organism>
<dbReference type="PRINTS" id="PR00081">
    <property type="entry name" value="GDHRDH"/>
</dbReference>
<feature type="region of interest" description="Disordered" evidence="4">
    <location>
        <begin position="103"/>
        <end position="126"/>
    </location>
</feature>
<dbReference type="PANTHER" id="PTHR43618">
    <property type="entry name" value="7-ALPHA-HYDROXYSTEROID DEHYDROGENASE"/>
    <property type="match status" value="1"/>
</dbReference>
<feature type="compositionally biased region" description="Basic and acidic residues" evidence="4">
    <location>
        <begin position="248"/>
        <end position="262"/>
    </location>
</feature>
<evidence type="ECO:0000313" key="6">
    <source>
        <dbReference type="Proteomes" id="UP000245942"/>
    </source>
</evidence>
<evidence type="ECO:0000256" key="3">
    <source>
        <dbReference type="ARBA" id="ARBA00023002"/>
    </source>
</evidence>
<evidence type="ECO:0000256" key="1">
    <source>
        <dbReference type="ARBA" id="ARBA00006484"/>
    </source>
</evidence>
<dbReference type="InterPro" id="IPR052178">
    <property type="entry name" value="Sec_Metab_Biosynth_SDR"/>
</dbReference>
<evidence type="ECO:0000256" key="2">
    <source>
        <dbReference type="ARBA" id="ARBA00022857"/>
    </source>
</evidence>
<dbReference type="InterPro" id="IPR002347">
    <property type="entry name" value="SDR_fam"/>
</dbReference>
<proteinExistence type="inferred from homology"/>
<evidence type="ECO:0000313" key="5">
    <source>
        <dbReference type="EMBL" id="PWN19157.1"/>
    </source>
</evidence>